<comment type="caution">
    <text evidence="1">The sequence shown here is derived from an EMBL/GenBank/DDBJ whole genome shotgun (WGS) entry which is preliminary data.</text>
</comment>
<evidence type="ECO:0000313" key="1">
    <source>
        <dbReference type="EMBL" id="MBO8185887.1"/>
    </source>
</evidence>
<accession>A0ABS3WSR1</accession>
<keyword evidence="2" id="KW-1185">Reference proteome</keyword>
<gene>
    <name evidence="1" type="ORF">JW592_10480</name>
</gene>
<dbReference type="RefSeq" id="WP_209264689.1">
    <property type="nucleotide sequence ID" value="NZ_JAFFZN010000007.1"/>
</dbReference>
<sequence length="134" mass="14801">MTGSPDSPVQSLSRHLRQQLHLHGRRRAAQTPFLLAVWQFTPREDRATVLARLAWHARDSRSAVLAAPADQAERLAKRLRRDAGRCGTWQEISVADALDADWRQQLEAALVLLAACPDRAAALPVEIAQPGDTP</sequence>
<evidence type="ECO:0000313" key="2">
    <source>
        <dbReference type="Proteomes" id="UP001518976"/>
    </source>
</evidence>
<protein>
    <submittedName>
        <fullName evidence="1">Uncharacterized protein</fullName>
    </submittedName>
</protein>
<organism evidence="1 2">
    <name type="scientific">Streptomyces spirodelae</name>
    <dbReference type="NCBI Taxonomy" id="2812904"/>
    <lineage>
        <taxon>Bacteria</taxon>
        <taxon>Bacillati</taxon>
        <taxon>Actinomycetota</taxon>
        <taxon>Actinomycetes</taxon>
        <taxon>Kitasatosporales</taxon>
        <taxon>Streptomycetaceae</taxon>
        <taxon>Streptomyces</taxon>
    </lineage>
</organism>
<dbReference type="Proteomes" id="UP001518976">
    <property type="component" value="Unassembled WGS sequence"/>
</dbReference>
<reference evidence="1 2" key="1">
    <citation type="submission" date="2021-02" db="EMBL/GenBank/DDBJ databases">
        <title>Streptomyces spirodelae sp. nov., isolated from duckweed.</title>
        <authorList>
            <person name="Saimee Y."/>
            <person name="Duangmal K."/>
        </authorList>
    </citation>
    <scope>NUCLEOTIDE SEQUENCE [LARGE SCALE GENOMIC DNA]</scope>
    <source>
        <strain evidence="1 2">DW4-2</strain>
    </source>
</reference>
<dbReference type="EMBL" id="JAFFZN010000007">
    <property type="protein sequence ID" value="MBO8185887.1"/>
    <property type="molecule type" value="Genomic_DNA"/>
</dbReference>
<name>A0ABS3WSR1_9ACTN</name>
<proteinExistence type="predicted"/>